<dbReference type="Pfam" id="PF02618">
    <property type="entry name" value="YceG"/>
    <property type="match status" value="1"/>
</dbReference>
<keyword evidence="4 7" id="KW-0472">Membrane</keyword>
<comment type="function">
    <text evidence="7">Functions as a peptidoglycan terminase that cleaves nascent peptidoglycan strands endolytically to terminate their elongation.</text>
</comment>
<dbReference type="STRING" id="1470434.AZF00_09505"/>
<accession>A0A127M5K9</accession>
<keyword evidence="6 7" id="KW-0961">Cell wall biogenesis/degradation</keyword>
<comment type="similarity">
    <text evidence="7">Belongs to the transglycosylase MltG family.</text>
</comment>
<dbReference type="InterPro" id="IPR003770">
    <property type="entry name" value="MLTG-like"/>
</dbReference>
<reference evidence="8 9" key="1">
    <citation type="submission" date="2015-12" db="EMBL/GenBank/DDBJ databases">
        <authorList>
            <person name="Shamseldin A."/>
            <person name="Moawad H."/>
            <person name="Abd El-Rahim W.M."/>
            <person name="Sadowsky M.J."/>
        </authorList>
    </citation>
    <scope>NUCLEOTIDE SEQUENCE [LARGE SCALE GENOMIC DNA]</scope>
    <source>
        <strain evidence="8 9">SM2</strain>
    </source>
</reference>
<feature type="site" description="Important for catalytic activity" evidence="7">
    <location>
        <position position="220"/>
    </location>
</feature>
<dbReference type="PANTHER" id="PTHR30518">
    <property type="entry name" value="ENDOLYTIC MUREIN TRANSGLYCOSYLASE"/>
    <property type="match status" value="1"/>
</dbReference>
<keyword evidence="2 7" id="KW-0812">Transmembrane</keyword>
<comment type="catalytic activity">
    <reaction evidence="7">
        <text>a peptidoglycan chain = a peptidoglycan chain with N-acetyl-1,6-anhydromuramyl-[peptide] at the reducing end + a peptidoglycan chain with N-acetylglucosamine at the non-reducing end.</text>
        <dbReference type="EC" id="4.2.2.29"/>
    </reaction>
</comment>
<dbReference type="KEGG" id="zal:AZF00_09505"/>
<dbReference type="GO" id="GO:0071555">
    <property type="term" value="P:cell wall organization"/>
    <property type="evidence" value="ECO:0007669"/>
    <property type="project" value="UniProtKB-KW"/>
</dbReference>
<dbReference type="AlphaFoldDB" id="A0A127M5K9"/>
<dbReference type="RefSeq" id="WP_062383639.1">
    <property type="nucleotide sequence ID" value="NZ_CP014544.1"/>
</dbReference>
<evidence type="ECO:0000256" key="6">
    <source>
        <dbReference type="ARBA" id="ARBA00023316"/>
    </source>
</evidence>
<evidence type="ECO:0000313" key="9">
    <source>
        <dbReference type="Proteomes" id="UP000074119"/>
    </source>
</evidence>
<evidence type="ECO:0000256" key="3">
    <source>
        <dbReference type="ARBA" id="ARBA00022989"/>
    </source>
</evidence>
<dbReference type="EMBL" id="CP014544">
    <property type="protein sequence ID" value="AMO68522.1"/>
    <property type="molecule type" value="Genomic_DNA"/>
</dbReference>
<dbReference type="GO" id="GO:0005886">
    <property type="term" value="C:plasma membrane"/>
    <property type="evidence" value="ECO:0007669"/>
    <property type="project" value="UniProtKB-UniRule"/>
</dbReference>
<protein>
    <recommendedName>
        <fullName evidence="7">Endolytic murein transglycosylase</fullName>
        <ecNumber evidence="7">4.2.2.29</ecNumber>
    </recommendedName>
    <alternativeName>
        <fullName evidence="7">Peptidoglycan lytic transglycosylase</fullName>
    </alternativeName>
    <alternativeName>
        <fullName evidence="7">Peptidoglycan polymerization terminase</fullName>
    </alternativeName>
</protein>
<name>A0A127M5K9_9GAMM</name>
<proteinExistence type="inferred from homology"/>
<sequence length="351" mass="39688">MLKVFKALLALLFPLILTALALVWYLNSYLNKPLPLAESTEVFVLPPGTAYSSMVTLLAERGWISKPYVLKIYGRLHPQAADIKAGEYRFEEGMTVAESLAMMRLGDVVRHQLTLVEGWTLAQLLRYLETQDLLEKQELSQNADLWAQLNITEPMAQEPEGLFFPDTYDYYRGDKVSLILTRAYQRMQRVLADEWEARADNLPYANPYEALIMASIIEKETGVAYERAEIAGVFVRRLQTGMRLQTDPTVIYGLGDSYQGNLRGSHLRDDSNTYNTYRQNGLPPSPIALAGREAIYAALHPADGDAVFFVAKGDGTHYFSATLKEHEAAVKRYQVQKRRADYRSAPPLPEK</sequence>
<keyword evidence="3 7" id="KW-1133">Transmembrane helix</keyword>
<evidence type="ECO:0000256" key="1">
    <source>
        <dbReference type="ARBA" id="ARBA00022475"/>
    </source>
</evidence>
<keyword evidence="1 7" id="KW-1003">Cell membrane</keyword>
<keyword evidence="7" id="KW-0997">Cell inner membrane</keyword>
<dbReference type="GO" id="GO:0008932">
    <property type="term" value="F:lytic endotransglycosylase activity"/>
    <property type="evidence" value="ECO:0007669"/>
    <property type="project" value="UniProtKB-UniRule"/>
</dbReference>
<dbReference type="EC" id="4.2.2.29" evidence="7"/>
<gene>
    <name evidence="7" type="primary">mltG</name>
    <name evidence="8" type="ORF">AZF00_09505</name>
</gene>
<dbReference type="GO" id="GO:0009252">
    <property type="term" value="P:peptidoglycan biosynthetic process"/>
    <property type="evidence" value="ECO:0007669"/>
    <property type="project" value="UniProtKB-UniRule"/>
</dbReference>
<organism evidence="8 9">
    <name type="scientific">Zhongshania aliphaticivorans</name>
    <dbReference type="NCBI Taxonomy" id="1470434"/>
    <lineage>
        <taxon>Bacteria</taxon>
        <taxon>Pseudomonadati</taxon>
        <taxon>Pseudomonadota</taxon>
        <taxon>Gammaproteobacteria</taxon>
        <taxon>Cellvibrionales</taxon>
        <taxon>Spongiibacteraceae</taxon>
        <taxon>Zhongshania</taxon>
    </lineage>
</organism>
<dbReference type="Gene3D" id="3.30.1490.480">
    <property type="entry name" value="Endolytic murein transglycosylase"/>
    <property type="match status" value="1"/>
</dbReference>
<evidence type="ECO:0000256" key="7">
    <source>
        <dbReference type="HAMAP-Rule" id="MF_02065"/>
    </source>
</evidence>
<evidence type="ECO:0000256" key="2">
    <source>
        <dbReference type="ARBA" id="ARBA00022692"/>
    </source>
</evidence>
<dbReference type="PANTHER" id="PTHR30518:SF2">
    <property type="entry name" value="ENDOLYTIC MUREIN TRANSGLYCOSYLASE"/>
    <property type="match status" value="1"/>
</dbReference>
<dbReference type="Proteomes" id="UP000074119">
    <property type="component" value="Chromosome"/>
</dbReference>
<evidence type="ECO:0000256" key="5">
    <source>
        <dbReference type="ARBA" id="ARBA00023239"/>
    </source>
</evidence>
<dbReference type="HAMAP" id="MF_02065">
    <property type="entry name" value="MltG"/>
    <property type="match status" value="1"/>
</dbReference>
<keyword evidence="5 7" id="KW-0456">Lyase</keyword>
<evidence type="ECO:0000256" key="4">
    <source>
        <dbReference type="ARBA" id="ARBA00023136"/>
    </source>
</evidence>
<evidence type="ECO:0000313" key="8">
    <source>
        <dbReference type="EMBL" id="AMO68522.1"/>
    </source>
</evidence>
<dbReference type="CDD" id="cd08010">
    <property type="entry name" value="MltG_like"/>
    <property type="match status" value="1"/>
</dbReference>
<dbReference type="NCBIfam" id="TIGR00247">
    <property type="entry name" value="endolytic transglycosylase MltG"/>
    <property type="match status" value="1"/>
</dbReference>
<dbReference type="Gene3D" id="3.30.160.60">
    <property type="entry name" value="Classic Zinc Finger"/>
    <property type="match status" value="1"/>
</dbReference>